<dbReference type="Pfam" id="PF00126">
    <property type="entry name" value="HTH_1"/>
    <property type="match status" value="1"/>
</dbReference>
<dbReference type="InterPro" id="IPR000847">
    <property type="entry name" value="LysR_HTH_N"/>
</dbReference>
<feature type="domain" description="HTH lysR-type" evidence="1">
    <location>
        <begin position="27"/>
        <end position="82"/>
    </location>
</feature>
<evidence type="ECO:0000259" key="1">
    <source>
        <dbReference type="Pfam" id="PF00126"/>
    </source>
</evidence>
<dbReference type="PANTHER" id="PTHR30432:SF1">
    <property type="entry name" value="DNA-BINDING TRANSCRIPTIONAL DUAL REGULATOR MODE"/>
    <property type="match status" value="1"/>
</dbReference>
<dbReference type="RefSeq" id="WP_204198847.1">
    <property type="nucleotide sequence ID" value="NZ_JAFEMC010000003.1"/>
</dbReference>
<evidence type="ECO:0000313" key="2">
    <source>
        <dbReference type="EMBL" id="MBM6576729.1"/>
    </source>
</evidence>
<comment type="caution">
    <text evidence="2">The sequence shown here is derived from an EMBL/GenBank/DDBJ whole genome shotgun (WGS) entry which is preliminary data.</text>
</comment>
<dbReference type="EMBL" id="JAFEMC010000003">
    <property type="protein sequence ID" value="MBM6576729.1"/>
    <property type="molecule type" value="Genomic_DNA"/>
</dbReference>
<dbReference type="Proteomes" id="UP000763641">
    <property type="component" value="Unassembled WGS sequence"/>
</dbReference>
<dbReference type="PANTHER" id="PTHR30432">
    <property type="entry name" value="TRANSCRIPTIONAL REGULATOR MODE"/>
    <property type="match status" value="1"/>
</dbReference>
<dbReference type="InterPro" id="IPR036390">
    <property type="entry name" value="WH_DNA-bd_sf"/>
</dbReference>
<protein>
    <submittedName>
        <fullName evidence="2">LysR family transcriptional regulator</fullName>
    </submittedName>
</protein>
<dbReference type="SUPFAM" id="SSF46785">
    <property type="entry name" value="Winged helix' DNA-binding domain"/>
    <property type="match status" value="1"/>
</dbReference>
<sequence length="122" mass="13024">MRHGPLKLKAQILCGDAIAFGPGKADLLEAIGAHGSISAAGRALGMSYRRTWLLVDEMNRCWAERLVATDGRRGAGLTDYGRTILSAYRALEATIDAATASSQAFALLGRSVRPEPLDRAPE</sequence>
<proteinExistence type="predicted"/>
<dbReference type="Gene3D" id="1.10.10.10">
    <property type="entry name" value="Winged helix-like DNA-binding domain superfamily/Winged helix DNA-binding domain"/>
    <property type="match status" value="1"/>
</dbReference>
<evidence type="ECO:0000313" key="3">
    <source>
        <dbReference type="Proteomes" id="UP000763641"/>
    </source>
</evidence>
<name>A0ABS2D719_9SPHN</name>
<keyword evidence="3" id="KW-1185">Reference proteome</keyword>
<dbReference type="InterPro" id="IPR036388">
    <property type="entry name" value="WH-like_DNA-bd_sf"/>
</dbReference>
<accession>A0ABS2D719</accession>
<gene>
    <name evidence="2" type="ORF">ILT43_10110</name>
</gene>
<dbReference type="InterPro" id="IPR051815">
    <property type="entry name" value="Molybdate_resp_trans_reg"/>
</dbReference>
<reference evidence="2 3" key="1">
    <citation type="submission" date="2020-12" db="EMBL/GenBank/DDBJ databases">
        <title>Sphingomonas sp.</title>
        <authorList>
            <person name="Kim M.K."/>
        </authorList>
    </citation>
    <scope>NUCLEOTIDE SEQUENCE [LARGE SCALE GENOMIC DNA]</scope>
    <source>
        <strain evidence="2 3">BT552</strain>
    </source>
</reference>
<organism evidence="2 3">
    <name type="scientific">Sphingomonas longa</name>
    <dbReference type="NCBI Taxonomy" id="2778730"/>
    <lineage>
        <taxon>Bacteria</taxon>
        <taxon>Pseudomonadati</taxon>
        <taxon>Pseudomonadota</taxon>
        <taxon>Alphaproteobacteria</taxon>
        <taxon>Sphingomonadales</taxon>
        <taxon>Sphingomonadaceae</taxon>
        <taxon>Sphingomonas</taxon>
    </lineage>
</organism>